<keyword evidence="2" id="KW-1133">Transmembrane helix</keyword>
<evidence type="ECO:0000313" key="4">
    <source>
        <dbReference type="Proteomes" id="UP000466681"/>
    </source>
</evidence>
<evidence type="ECO:0000256" key="1">
    <source>
        <dbReference type="SAM" id="MobiDB-lite"/>
    </source>
</evidence>
<proteinExistence type="predicted"/>
<dbReference type="RefSeq" id="WP_234810275.1">
    <property type="nucleotide sequence ID" value="NZ_AP022560.1"/>
</dbReference>
<evidence type="ECO:0000256" key="2">
    <source>
        <dbReference type="SAM" id="Phobius"/>
    </source>
</evidence>
<feature type="region of interest" description="Disordered" evidence="1">
    <location>
        <begin position="1"/>
        <end position="51"/>
    </location>
</feature>
<accession>A0AAD1M4I4</accession>
<protein>
    <submittedName>
        <fullName evidence="3">Uncharacterized protein</fullName>
    </submittedName>
</protein>
<dbReference type="EMBL" id="AP022560">
    <property type="protein sequence ID" value="BBW99730.1"/>
    <property type="molecule type" value="Genomic_DNA"/>
</dbReference>
<sequence>MSFQPPGGTPPPGSPPPGGPPPGNNVPPQGYPGSQQRWQTWGAGPPTKKGGNGWKWGIGALALLVVIGVTVAVTISVTKDRGDDGAASTGETFGLASADDKGPVSIITEDPSCTAWGPIVRTLAQEQRNGWDQRDRSIPATQWTPAQRTQYEEVAGAMRRAADQSVPLVKVTPHRVMRELYQQFIAYAHAYVDAIPTYSETDNLLAGVAGGISNALTDICTAISYGSAEARAPLVDAPPNPTAIEPPTEPGGATLFLSAVDRTCPDLIETLEQFDEDTAEWQAMDSNVPASDWNPEQRKIIEGVIPVMTGLAHHLDELGLRSNNPTLQDFALLAAQYRRAYANALPSYSTPDSYLAAVSADITSAVADACRASDA</sequence>
<organism evidence="3 4">
    <name type="scientific">Mycolicibacterium moriokaense</name>
    <dbReference type="NCBI Taxonomy" id="39691"/>
    <lineage>
        <taxon>Bacteria</taxon>
        <taxon>Bacillati</taxon>
        <taxon>Actinomycetota</taxon>
        <taxon>Actinomycetes</taxon>
        <taxon>Mycobacteriales</taxon>
        <taxon>Mycobacteriaceae</taxon>
        <taxon>Mycolicibacterium</taxon>
    </lineage>
</organism>
<feature type="transmembrane region" description="Helical" evidence="2">
    <location>
        <begin position="56"/>
        <end position="77"/>
    </location>
</feature>
<dbReference type="AlphaFoldDB" id="A0AAD1M4I4"/>
<evidence type="ECO:0000313" key="3">
    <source>
        <dbReference type="EMBL" id="BBW99730.1"/>
    </source>
</evidence>
<feature type="compositionally biased region" description="Pro residues" evidence="1">
    <location>
        <begin position="7"/>
        <end position="25"/>
    </location>
</feature>
<keyword evidence="2" id="KW-0812">Transmembrane</keyword>
<keyword evidence="2" id="KW-0472">Membrane</keyword>
<name>A0AAD1M4I4_9MYCO</name>
<reference evidence="3 4" key="1">
    <citation type="journal article" date="2019" name="Emerg. Microbes Infect.">
        <title>Comprehensive subspecies identification of 175 nontuberculous mycobacteria species based on 7547 genomic profiles.</title>
        <authorList>
            <person name="Matsumoto Y."/>
            <person name="Kinjo T."/>
            <person name="Motooka D."/>
            <person name="Nabeya D."/>
            <person name="Jung N."/>
            <person name="Uechi K."/>
            <person name="Horii T."/>
            <person name="Iida T."/>
            <person name="Fujita J."/>
            <person name="Nakamura S."/>
        </authorList>
    </citation>
    <scope>NUCLEOTIDE SEQUENCE [LARGE SCALE GENOMIC DNA]</scope>
    <source>
        <strain evidence="3 4">JCM 6375</strain>
    </source>
</reference>
<gene>
    <name evidence="3" type="ORF">MMOR_06670</name>
</gene>
<keyword evidence="4" id="KW-1185">Reference proteome</keyword>
<dbReference type="KEGG" id="mmor:MMOR_06670"/>
<dbReference type="Proteomes" id="UP000466681">
    <property type="component" value="Chromosome"/>
</dbReference>